<proteinExistence type="predicted"/>
<dbReference type="Gene3D" id="1.20.120.1870">
    <property type="entry name" value="Fic/DOC protein, Fido domain"/>
    <property type="match status" value="1"/>
</dbReference>
<organism evidence="2 3">
    <name type="scientific">Candidatus Aphodousia faecigallinarum</name>
    <dbReference type="NCBI Taxonomy" id="2840677"/>
    <lineage>
        <taxon>Bacteria</taxon>
        <taxon>Pseudomonadati</taxon>
        <taxon>Pseudomonadota</taxon>
        <taxon>Betaproteobacteria</taxon>
        <taxon>Burkholderiales</taxon>
        <taxon>Sutterellaceae</taxon>
        <taxon>Sutterellaceae incertae sedis</taxon>
        <taxon>Candidatus Aphodousia</taxon>
    </lineage>
</organism>
<dbReference type="EMBL" id="DVMY01000026">
    <property type="protein sequence ID" value="HIU36882.1"/>
    <property type="molecule type" value="Genomic_DNA"/>
</dbReference>
<comment type="caution">
    <text evidence="2">The sequence shown here is derived from an EMBL/GenBank/DDBJ whole genome shotgun (WGS) entry which is preliminary data.</text>
</comment>
<dbReference type="PROSITE" id="PS51459">
    <property type="entry name" value="FIDO"/>
    <property type="match status" value="1"/>
</dbReference>
<sequence length="130" mass="14635">MKQIKAWELLHLNQRLLERYGGLSVAPSKERLARIEALCERVRQICQYEEAKTLPQVGAVYCEVIARGHAFADANKRTAVNALYLFLHRNGVQTKVPSDLADFVVSVSTGSINRQEAAKYVEESISGRFQ</sequence>
<dbReference type="InterPro" id="IPR006440">
    <property type="entry name" value="Doc"/>
</dbReference>
<name>A0A9D1LFL7_9BURK</name>
<dbReference type="PANTHER" id="PTHR39426">
    <property type="entry name" value="HOMOLOGY TO DEATH-ON-CURING PROTEIN OF PHAGE P1"/>
    <property type="match status" value="1"/>
</dbReference>
<dbReference type="Proteomes" id="UP000824083">
    <property type="component" value="Unassembled WGS sequence"/>
</dbReference>
<dbReference type="GO" id="GO:0016301">
    <property type="term" value="F:kinase activity"/>
    <property type="evidence" value="ECO:0007669"/>
    <property type="project" value="InterPro"/>
</dbReference>
<gene>
    <name evidence="2" type="ORF">IAC56_01170</name>
</gene>
<dbReference type="Pfam" id="PF02661">
    <property type="entry name" value="Fic"/>
    <property type="match status" value="1"/>
</dbReference>
<dbReference type="AlphaFoldDB" id="A0A9D1LFL7"/>
<reference evidence="2" key="2">
    <citation type="journal article" date="2021" name="PeerJ">
        <title>Extensive microbial diversity within the chicken gut microbiome revealed by metagenomics and culture.</title>
        <authorList>
            <person name="Gilroy R."/>
            <person name="Ravi A."/>
            <person name="Getino M."/>
            <person name="Pursley I."/>
            <person name="Horton D.L."/>
            <person name="Alikhan N.F."/>
            <person name="Baker D."/>
            <person name="Gharbi K."/>
            <person name="Hall N."/>
            <person name="Watson M."/>
            <person name="Adriaenssens E.M."/>
            <person name="Foster-Nyarko E."/>
            <person name="Jarju S."/>
            <person name="Secka A."/>
            <person name="Antonio M."/>
            <person name="Oren A."/>
            <person name="Chaudhuri R.R."/>
            <person name="La Ragione R."/>
            <person name="Hildebrand F."/>
            <person name="Pallen M.J."/>
        </authorList>
    </citation>
    <scope>NUCLEOTIDE SEQUENCE</scope>
    <source>
        <strain evidence="2">7463</strain>
    </source>
</reference>
<dbReference type="InterPro" id="IPR053737">
    <property type="entry name" value="Type_II_TA_Toxin"/>
</dbReference>
<dbReference type="PANTHER" id="PTHR39426:SF1">
    <property type="entry name" value="HOMOLOGY TO DEATH-ON-CURING PROTEIN OF PHAGE P1"/>
    <property type="match status" value="1"/>
</dbReference>
<protein>
    <submittedName>
        <fullName evidence="2">Type II toxin-antitoxin system death-on-curing family toxin</fullName>
    </submittedName>
</protein>
<evidence type="ECO:0000259" key="1">
    <source>
        <dbReference type="PROSITE" id="PS51459"/>
    </source>
</evidence>
<dbReference type="NCBIfam" id="TIGR01550">
    <property type="entry name" value="DOC_P1"/>
    <property type="match status" value="1"/>
</dbReference>
<accession>A0A9D1LFL7</accession>
<dbReference type="InterPro" id="IPR003812">
    <property type="entry name" value="Fido"/>
</dbReference>
<reference evidence="2" key="1">
    <citation type="submission" date="2020-10" db="EMBL/GenBank/DDBJ databases">
        <authorList>
            <person name="Gilroy R."/>
        </authorList>
    </citation>
    <scope>NUCLEOTIDE SEQUENCE</scope>
    <source>
        <strain evidence="2">7463</strain>
    </source>
</reference>
<evidence type="ECO:0000313" key="3">
    <source>
        <dbReference type="Proteomes" id="UP000824083"/>
    </source>
</evidence>
<evidence type="ECO:0000313" key="2">
    <source>
        <dbReference type="EMBL" id="HIU36882.1"/>
    </source>
</evidence>
<feature type="domain" description="Fido" evidence="1">
    <location>
        <begin position="4"/>
        <end position="123"/>
    </location>
</feature>